<dbReference type="InterPro" id="IPR003115">
    <property type="entry name" value="ParB_N"/>
</dbReference>
<comment type="similarity">
    <text evidence="1">Belongs to the ParB family.</text>
</comment>
<dbReference type="Pfam" id="PF18090">
    <property type="entry name" value="SoPB_HTH"/>
    <property type="match status" value="1"/>
</dbReference>
<dbReference type="GO" id="GO:0003677">
    <property type="term" value="F:DNA binding"/>
    <property type="evidence" value="ECO:0007669"/>
    <property type="project" value="InterPro"/>
</dbReference>
<dbReference type="GO" id="GO:0007059">
    <property type="term" value="P:chromosome segregation"/>
    <property type="evidence" value="ECO:0007669"/>
    <property type="project" value="TreeGrafter"/>
</dbReference>
<dbReference type="AlphaFoldDB" id="A0A941BRG7"/>
<comment type="caution">
    <text evidence="4">The sequence shown here is derived from an EMBL/GenBank/DDBJ whole genome shotgun (WGS) entry which is preliminary data.</text>
</comment>
<dbReference type="CDD" id="cd16405">
    <property type="entry name" value="RepB_like_N"/>
    <property type="match status" value="1"/>
</dbReference>
<accession>A0A941BRG7</accession>
<evidence type="ECO:0000256" key="2">
    <source>
        <dbReference type="SAM" id="Coils"/>
    </source>
</evidence>
<feature type="domain" description="ParB-like N-terminal" evidence="3">
    <location>
        <begin position="95"/>
        <end position="191"/>
    </location>
</feature>
<dbReference type="InterPro" id="IPR036086">
    <property type="entry name" value="ParB/Sulfiredoxin_sf"/>
</dbReference>
<keyword evidence="5" id="KW-1185">Reference proteome</keyword>
<organism evidence="4 5">
    <name type="scientific">Ideonella aquatica</name>
    <dbReference type="NCBI Taxonomy" id="2824119"/>
    <lineage>
        <taxon>Bacteria</taxon>
        <taxon>Pseudomonadati</taxon>
        <taxon>Pseudomonadota</taxon>
        <taxon>Betaproteobacteria</taxon>
        <taxon>Burkholderiales</taxon>
        <taxon>Sphaerotilaceae</taxon>
        <taxon>Ideonella</taxon>
    </lineage>
</organism>
<dbReference type="PANTHER" id="PTHR33375:SF1">
    <property type="entry name" value="CHROMOSOME-PARTITIONING PROTEIN PARB-RELATED"/>
    <property type="match status" value="1"/>
</dbReference>
<dbReference type="GO" id="GO:0005694">
    <property type="term" value="C:chromosome"/>
    <property type="evidence" value="ECO:0007669"/>
    <property type="project" value="TreeGrafter"/>
</dbReference>
<keyword evidence="2" id="KW-0175">Coiled coil</keyword>
<sequence>MTKFRDKAARLDFSNLPGLAAAGAGEGGTVPPPAEIHRPKTAPGAMMAFAADARSELLAENQALKAQAEEVETLRGKVHELAADLSQWDGAKATRQIDPKRISRSRWANRHELSFADAEFQQLKDELANAGGNVQPIKVRPVGRDEQGELYEVVFGHRRHQGCLELGLPVLALVENLSDQGLFVDMDRENRARKSLSPYEQGRMYQRALDEGLFPSNRKLADAVGVDLSALGKSLSLAKLPHQVVAAFLSPLEIQFRWAKPLADALEADQAGVIQRADAITKLEPRPSAKDVFLRLVGQQGEGGGTVQPPAAASLLLQTGSRRWGSLSVAPDGAVSIKLKAGVLAVDRQKALAKLLADFLSDSQPTKR</sequence>
<dbReference type="SUPFAM" id="SSF110849">
    <property type="entry name" value="ParB/Sulfiredoxin"/>
    <property type="match status" value="1"/>
</dbReference>
<proteinExistence type="inferred from homology"/>
<dbReference type="InterPro" id="IPR037972">
    <property type="entry name" value="RepB_N"/>
</dbReference>
<evidence type="ECO:0000313" key="4">
    <source>
        <dbReference type="EMBL" id="MBQ0960375.1"/>
    </source>
</evidence>
<dbReference type="InterPro" id="IPR004437">
    <property type="entry name" value="ParB/RepB/Spo0J"/>
</dbReference>
<feature type="coiled-coil region" evidence="2">
    <location>
        <begin position="47"/>
        <end position="84"/>
    </location>
</feature>
<dbReference type="Gene3D" id="1.10.10.2830">
    <property type="match status" value="1"/>
</dbReference>
<dbReference type="Proteomes" id="UP000678374">
    <property type="component" value="Unassembled WGS sequence"/>
</dbReference>
<dbReference type="SUPFAM" id="SSF109709">
    <property type="entry name" value="KorB DNA-binding domain-like"/>
    <property type="match status" value="1"/>
</dbReference>
<evidence type="ECO:0000259" key="3">
    <source>
        <dbReference type="SMART" id="SM00470"/>
    </source>
</evidence>
<name>A0A941BRG7_9BURK</name>
<dbReference type="InterPro" id="IPR040873">
    <property type="entry name" value="SoPB_HTH"/>
</dbReference>
<dbReference type="RefSeq" id="WP_210803053.1">
    <property type="nucleotide sequence ID" value="NZ_JAGQDE010000014.1"/>
</dbReference>
<dbReference type="SMART" id="SM00470">
    <property type="entry name" value="ParB"/>
    <property type="match status" value="1"/>
</dbReference>
<reference evidence="4" key="1">
    <citation type="submission" date="2021-04" db="EMBL/GenBank/DDBJ databases">
        <title>The genome sequence of Ideonella sp. 4Y11.</title>
        <authorList>
            <person name="Liu Y."/>
        </authorList>
    </citation>
    <scope>NUCLEOTIDE SEQUENCE</scope>
    <source>
        <strain evidence="4">4Y11</strain>
    </source>
</reference>
<evidence type="ECO:0000313" key="5">
    <source>
        <dbReference type="Proteomes" id="UP000678374"/>
    </source>
</evidence>
<gene>
    <name evidence="4" type="ORF">KAK06_15575</name>
</gene>
<dbReference type="PANTHER" id="PTHR33375">
    <property type="entry name" value="CHROMOSOME-PARTITIONING PROTEIN PARB-RELATED"/>
    <property type="match status" value="1"/>
</dbReference>
<protein>
    <submittedName>
        <fullName evidence="4">ParB/RepB/Spo0J family partition protein</fullName>
    </submittedName>
</protein>
<dbReference type="Pfam" id="PF02195">
    <property type="entry name" value="ParB_N"/>
    <property type="match status" value="1"/>
</dbReference>
<dbReference type="Gene3D" id="3.90.1530.30">
    <property type="match status" value="1"/>
</dbReference>
<dbReference type="EMBL" id="JAGQDE010000014">
    <property type="protein sequence ID" value="MBQ0960375.1"/>
    <property type="molecule type" value="Genomic_DNA"/>
</dbReference>
<dbReference type="NCBIfam" id="TIGR00180">
    <property type="entry name" value="parB_part"/>
    <property type="match status" value="1"/>
</dbReference>
<dbReference type="InterPro" id="IPR050336">
    <property type="entry name" value="Chromosome_partition/occlusion"/>
</dbReference>
<evidence type="ECO:0000256" key="1">
    <source>
        <dbReference type="ARBA" id="ARBA00006295"/>
    </source>
</evidence>